<gene>
    <name evidence="1" type="ORF">Q7514_31985</name>
</gene>
<proteinExistence type="predicted"/>
<accession>A0ABU7LKV7</accession>
<sequence>MTQELTGIELDEPSTAQLYQVVLDMAQAAKAGNTSGWLAARYSGLPLEDLAYTCTEMLGILIENNAIREGVHPADMWRRLQTAGVDEFG</sequence>
<comment type="caution">
    <text evidence="1">The sequence shown here is derived from an EMBL/GenBank/DDBJ whole genome shotgun (WGS) entry which is preliminary data.</text>
</comment>
<evidence type="ECO:0000313" key="1">
    <source>
        <dbReference type="EMBL" id="MEE2062155.1"/>
    </source>
</evidence>
<evidence type="ECO:0008006" key="3">
    <source>
        <dbReference type="Google" id="ProtNLM"/>
    </source>
</evidence>
<dbReference type="EMBL" id="JAUTXY010000029">
    <property type="protein sequence ID" value="MEE2062155.1"/>
    <property type="molecule type" value="Genomic_DNA"/>
</dbReference>
<reference evidence="1 2" key="1">
    <citation type="submission" date="2023-07" db="EMBL/GenBank/DDBJ databases">
        <authorList>
            <person name="Girao M."/>
            <person name="Carvalho M.F."/>
        </authorList>
    </citation>
    <scope>NUCLEOTIDE SEQUENCE [LARGE SCALE GENOMIC DNA]</scope>
    <source>
        <strain evidence="1 2">YIM65754</strain>
    </source>
</reference>
<dbReference type="RefSeq" id="WP_330137213.1">
    <property type="nucleotide sequence ID" value="NZ_JAUTXY010000029.1"/>
</dbReference>
<evidence type="ECO:0000313" key="2">
    <source>
        <dbReference type="Proteomes" id="UP001336020"/>
    </source>
</evidence>
<protein>
    <recommendedName>
        <fullName evidence="3">MazG-like nucleotide pyrophosphohydrolase family protein</fullName>
    </recommendedName>
</protein>
<dbReference type="Proteomes" id="UP001336020">
    <property type="component" value="Unassembled WGS sequence"/>
</dbReference>
<keyword evidence="2" id="KW-1185">Reference proteome</keyword>
<organism evidence="1 2">
    <name type="scientific">Rhodococcus artemisiae</name>
    <dbReference type="NCBI Taxonomy" id="714159"/>
    <lineage>
        <taxon>Bacteria</taxon>
        <taxon>Bacillati</taxon>
        <taxon>Actinomycetota</taxon>
        <taxon>Actinomycetes</taxon>
        <taxon>Mycobacteriales</taxon>
        <taxon>Nocardiaceae</taxon>
        <taxon>Rhodococcus</taxon>
    </lineage>
</organism>
<name>A0ABU7LKV7_9NOCA</name>